<protein>
    <submittedName>
        <fullName evidence="2">Uncharacterized protein</fullName>
    </submittedName>
</protein>
<accession>A0A011Q651</accession>
<feature type="signal peptide" evidence="1">
    <location>
        <begin position="1"/>
        <end position="26"/>
    </location>
</feature>
<dbReference type="AlphaFoldDB" id="A0A011Q651"/>
<sequence>MANTIRQLNAVSSALALAVFTTAALALPVESTLVVYQTSSAYAQYRQGDTVLFEERVTSSEYVVAADVPFPIEGTVGAAVATGAANTVKVEDLFVSGSAGARVSSSGASNVRIDAQLNASHVAAPHILRGEITQTMLPALPVETQHLEFAFNIYGAFIELWDNFGITSNDNPFTTASSEAIGGQIWYEVQRDGVTFYRSLEQIWGGRDSVYKSAPGDGDDIEGFTKDGLPISQLWGGMFIGGQGDVPRGFDYSSVFNSLTGGIGPLDLGPVDRGEPFVVTATMGAEVFLPAHFLGAGARVNIGDPNALSGNALGLLTAETTAAPGILPVPGSGWLVLAGFLSLVGLRWFRQE</sequence>
<dbReference type="Proteomes" id="UP000022141">
    <property type="component" value="Unassembled WGS sequence"/>
</dbReference>
<evidence type="ECO:0000256" key="1">
    <source>
        <dbReference type="SAM" id="SignalP"/>
    </source>
</evidence>
<keyword evidence="1" id="KW-0732">Signal</keyword>
<reference evidence="2" key="1">
    <citation type="submission" date="2014-02" db="EMBL/GenBank/DDBJ databases">
        <title>Expanding our view of genomic diversity in Candidatus Accumulibacter clades.</title>
        <authorList>
            <person name="Skennerton C.T."/>
            <person name="Barr J.J."/>
            <person name="Slater F.R."/>
            <person name="Bond P.L."/>
            <person name="Tyson G.W."/>
        </authorList>
    </citation>
    <scope>NUCLEOTIDE SEQUENCE [LARGE SCALE GENOMIC DNA]</scope>
</reference>
<dbReference type="EMBL" id="JEMY01000065">
    <property type="protein sequence ID" value="EXI84635.1"/>
    <property type="molecule type" value="Genomic_DNA"/>
</dbReference>
<evidence type="ECO:0000313" key="3">
    <source>
        <dbReference type="Proteomes" id="UP000022141"/>
    </source>
</evidence>
<evidence type="ECO:0000313" key="2">
    <source>
        <dbReference type="EMBL" id="EXI84635.1"/>
    </source>
</evidence>
<comment type="caution">
    <text evidence="2">The sequence shown here is derived from an EMBL/GenBank/DDBJ whole genome shotgun (WGS) entry which is preliminary data.</text>
</comment>
<name>A0A011Q651_ACCRE</name>
<organism evidence="2 3">
    <name type="scientific">Accumulibacter regalis</name>
    <dbReference type="NCBI Taxonomy" id="522306"/>
    <lineage>
        <taxon>Bacteria</taxon>
        <taxon>Pseudomonadati</taxon>
        <taxon>Pseudomonadota</taxon>
        <taxon>Betaproteobacteria</taxon>
        <taxon>Candidatus Accumulibacter</taxon>
    </lineage>
</organism>
<keyword evidence="3" id="KW-1185">Reference proteome</keyword>
<gene>
    <name evidence="2" type="ORF">AW11_03770</name>
</gene>
<dbReference type="PATRIC" id="fig|1454004.3.peg.3876"/>
<proteinExistence type="predicted"/>
<feature type="chain" id="PRO_5001462153" evidence="1">
    <location>
        <begin position="27"/>
        <end position="352"/>
    </location>
</feature>